<keyword evidence="5" id="KW-1185">Reference proteome</keyword>
<feature type="domain" description="Protein kinase" evidence="3">
    <location>
        <begin position="1"/>
        <end position="218"/>
    </location>
</feature>
<dbReference type="PROSITE" id="PS50011">
    <property type="entry name" value="PROTEIN_KINASE_DOM"/>
    <property type="match status" value="1"/>
</dbReference>
<dbReference type="EMBL" id="JAOQBH010000005">
    <property type="protein sequence ID" value="KAJ4136510.1"/>
    <property type="molecule type" value="Genomic_DNA"/>
</dbReference>
<reference evidence="4" key="1">
    <citation type="submission" date="2022-09" db="EMBL/GenBank/DDBJ databases">
        <title>Fusarium specimens isolated from Avocado Roots.</title>
        <authorList>
            <person name="Stajich J."/>
            <person name="Roper C."/>
            <person name="Heimlech-Rivalta G."/>
        </authorList>
    </citation>
    <scope>NUCLEOTIDE SEQUENCE</scope>
    <source>
        <strain evidence="4">CF00095</strain>
    </source>
</reference>
<dbReference type="SUPFAM" id="SSF48403">
    <property type="entry name" value="Ankyrin repeat"/>
    <property type="match status" value="1"/>
</dbReference>
<dbReference type="InterPro" id="IPR000719">
    <property type="entry name" value="Prot_kinase_dom"/>
</dbReference>
<dbReference type="Gene3D" id="1.25.40.20">
    <property type="entry name" value="Ankyrin repeat-containing domain"/>
    <property type="match status" value="2"/>
</dbReference>
<dbReference type="Gene3D" id="1.10.510.10">
    <property type="entry name" value="Transferase(Phosphotransferase) domain 1"/>
    <property type="match status" value="1"/>
</dbReference>
<dbReference type="Proteomes" id="UP001152024">
    <property type="component" value="Unassembled WGS sequence"/>
</dbReference>
<gene>
    <name evidence="4" type="ORF">NW768_004125</name>
</gene>
<dbReference type="InterPro" id="IPR052391">
    <property type="entry name" value="E3_Ligase-Neurotoxin"/>
</dbReference>
<dbReference type="Pfam" id="PF00023">
    <property type="entry name" value="Ank"/>
    <property type="match status" value="1"/>
</dbReference>
<dbReference type="PROSITE" id="PS50088">
    <property type="entry name" value="ANK_REPEAT"/>
    <property type="match status" value="2"/>
</dbReference>
<dbReference type="PROSITE" id="PS00108">
    <property type="entry name" value="PROTEIN_KINASE_ST"/>
    <property type="match status" value="1"/>
</dbReference>
<organism evidence="4 5">
    <name type="scientific">Fusarium equiseti</name>
    <name type="common">Fusarium scirpi</name>
    <dbReference type="NCBI Taxonomy" id="61235"/>
    <lineage>
        <taxon>Eukaryota</taxon>
        <taxon>Fungi</taxon>
        <taxon>Dikarya</taxon>
        <taxon>Ascomycota</taxon>
        <taxon>Pezizomycotina</taxon>
        <taxon>Sordariomycetes</taxon>
        <taxon>Hypocreomycetidae</taxon>
        <taxon>Hypocreales</taxon>
        <taxon>Nectriaceae</taxon>
        <taxon>Fusarium</taxon>
        <taxon>Fusarium incarnatum-equiseti species complex</taxon>
    </lineage>
</organism>
<dbReference type="InterPro" id="IPR002110">
    <property type="entry name" value="Ankyrin_rpt"/>
</dbReference>
<dbReference type="PRINTS" id="PR01415">
    <property type="entry name" value="ANKYRIN"/>
</dbReference>
<dbReference type="InterPro" id="IPR036770">
    <property type="entry name" value="Ankyrin_rpt-contain_sf"/>
</dbReference>
<feature type="compositionally biased region" description="Basic and acidic residues" evidence="2">
    <location>
        <begin position="903"/>
        <end position="917"/>
    </location>
</feature>
<dbReference type="SUPFAM" id="SSF56112">
    <property type="entry name" value="Protein kinase-like (PK-like)"/>
    <property type="match status" value="1"/>
</dbReference>
<dbReference type="SMART" id="SM00248">
    <property type="entry name" value="ANK"/>
    <property type="match status" value="9"/>
</dbReference>
<evidence type="ECO:0000256" key="2">
    <source>
        <dbReference type="SAM" id="MobiDB-lite"/>
    </source>
</evidence>
<name>A0ABQ8RJJ0_FUSEQ</name>
<dbReference type="PANTHER" id="PTHR24133">
    <property type="entry name" value="ANKYRIN DOMAIN-CONTAINING"/>
    <property type="match status" value="1"/>
</dbReference>
<comment type="caution">
    <text evidence="4">The sequence shown here is derived from an EMBL/GenBank/DDBJ whole genome shotgun (WGS) entry which is preliminary data.</text>
</comment>
<feature type="region of interest" description="Disordered" evidence="2">
    <location>
        <begin position="894"/>
        <end position="917"/>
    </location>
</feature>
<proteinExistence type="predicted"/>
<evidence type="ECO:0000259" key="3">
    <source>
        <dbReference type="PROSITE" id="PS50011"/>
    </source>
</evidence>
<dbReference type="PANTHER" id="PTHR24133:SF40">
    <property type="entry name" value="ANKYRIN REPEAT DOMAIN 44"/>
    <property type="match status" value="1"/>
</dbReference>
<evidence type="ECO:0000256" key="1">
    <source>
        <dbReference type="PROSITE-ProRule" id="PRU00023"/>
    </source>
</evidence>
<feature type="repeat" description="ANK" evidence="1">
    <location>
        <begin position="725"/>
        <end position="757"/>
    </location>
</feature>
<evidence type="ECO:0000313" key="5">
    <source>
        <dbReference type="Proteomes" id="UP001152024"/>
    </source>
</evidence>
<sequence length="1242" mass="139520">MRHGPLRAHPNILDARGYGWNTPRGLIVPYILVDYAPLGTMREHISRVKPPLSQVEILVGDVASGLSILHSCGIVHGDIKLDNVLVFPSWDRPAKAIAKIADFGHAVILNEKSRGEGTPSVEYKGTSMYNAPEVHTQDEYPIDQQDLVKCDIWAFGLLIWEACLGGDEYLSYLTKNDLIVNGQDGINWEYLRKYAKAAVQGPSMGPAMFLRAALHMTLQDVVRNRALDARRIPLCTQWNSKCLSDLQTDMALHLESPTLTYEMFRLDSGREISWQHRQQVFQELVQTHSKRLVKDIGPVLWQIALCYHVGFGTAASKEEAFRYGQMAASEDHVIAKVFGFLLNPNIDSLEDVQEPYILQISRLLRSNSGLSETMPNLVSECFQGHYEAVRYMLSQGASVHSSTIDGCTLYHWLFLIHDKQIMHDLSQKLSSTPNPVNYPCTVPRHVHSQWPLQLSGSPLAVAISLNSLDTVQALLELGADPFIPVYDCTQFPDADPRSKWTAFHIAAKYHCNDILLHLMKHTSQEKQQCLTPLACALSFSSTLERLAMHRSRHRKQLSLTIATIQEIQTLDMVTDTGMTALMQAIDFQDVAVVSELLQANPLLAQLPFYQPADENTFNLPIHFAAQIASRTDAPETLLIIQLIINHDDFLGSQAPVPRDSMGRTPLHLAVTGSSNRVSDWILRRRKGLLYVEDSLGRVPLHYCASVANCELLLSQGATINHTDKNGMTALHLACYDGSTELVRCLLSGKPDLSLKNNQYGPPLHCGVLNGSVDTVVCLMEAGATVNGIDQNGNTATHVAARLGRHSILRILMQYGADAHVQNRNKRNAKMIAADTGDVGILRILQDGWETKANREILSIDIGEKDIYCLLQNLGSGGNQLPDFSWEPTVVTTNDRAPADIESTPDKTEETESGDEREMDLEQKQAYHILDAFCSRWLPSLDLHDSSIVRMKRLASLCSTRRLWQPIYAPRLVDFWARAVLVIIEIIQNRTSRALITALDQLADDEIMDQSIDYFGISGHEKAVFWIAIEFVARSIVTLKPHTVYPGRNAADFKDMIYGELRMDRGKPHDEGTLLNFFPELNLLEILIAEEESQCPTSSSVSFGLNRHDVRLRADIMRALPGYRKNLRRMALWERLTKEGKGEEPLTLPDSFVEKEELVAFHRLAIEQDSIQGDEEETAILRTITDDSGVTTRFIKEQTIREWLQEQDEVSLEQQHRSEPLPSKSEMLYLLMETDYLRIALAE</sequence>
<dbReference type="Pfam" id="PF00069">
    <property type="entry name" value="Pkinase"/>
    <property type="match status" value="1"/>
</dbReference>
<dbReference type="SMART" id="SM00220">
    <property type="entry name" value="S_TKc"/>
    <property type="match status" value="1"/>
</dbReference>
<dbReference type="PROSITE" id="PS50297">
    <property type="entry name" value="ANK_REP_REGION"/>
    <property type="match status" value="2"/>
</dbReference>
<dbReference type="CDD" id="cd00180">
    <property type="entry name" value="PKc"/>
    <property type="match status" value="1"/>
</dbReference>
<dbReference type="InterPro" id="IPR011009">
    <property type="entry name" value="Kinase-like_dom_sf"/>
</dbReference>
<protein>
    <recommendedName>
        <fullName evidence="3">Protein kinase domain-containing protein</fullName>
    </recommendedName>
</protein>
<feature type="repeat" description="ANK" evidence="1">
    <location>
        <begin position="791"/>
        <end position="823"/>
    </location>
</feature>
<evidence type="ECO:0000313" key="4">
    <source>
        <dbReference type="EMBL" id="KAJ4136510.1"/>
    </source>
</evidence>
<accession>A0ABQ8RJJ0</accession>
<dbReference type="Pfam" id="PF12796">
    <property type="entry name" value="Ank_2"/>
    <property type="match status" value="1"/>
</dbReference>
<keyword evidence="1" id="KW-0040">ANK repeat</keyword>
<dbReference type="InterPro" id="IPR008271">
    <property type="entry name" value="Ser/Thr_kinase_AS"/>
</dbReference>